<evidence type="ECO:0000259" key="4">
    <source>
        <dbReference type="Pfam" id="PF00931"/>
    </source>
</evidence>
<dbReference type="SUPFAM" id="SSF82171">
    <property type="entry name" value="DPP6 N-terminal domain-like"/>
    <property type="match status" value="1"/>
</dbReference>
<dbReference type="SMART" id="SM00320">
    <property type="entry name" value="WD40"/>
    <property type="match status" value="14"/>
</dbReference>
<dbReference type="CDD" id="cd00200">
    <property type="entry name" value="WD40"/>
    <property type="match status" value="2"/>
</dbReference>
<evidence type="ECO:0000313" key="6">
    <source>
        <dbReference type="EMBL" id="XCM38088.1"/>
    </source>
</evidence>
<feature type="repeat" description="WD" evidence="3">
    <location>
        <begin position="754"/>
        <end position="795"/>
    </location>
</feature>
<feature type="repeat" description="WD" evidence="3">
    <location>
        <begin position="880"/>
        <end position="921"/>
    </location>
</feature>
<feature type="repeat" description="WD" evidence="3">
    <location>
        <begin position="1136"/>
        <end position="1177"/>
    </location>
</feature>
<dbReference type="RefSeq" id="WP_354635719.1">
    <property type="nucleotide sequence ID" value="NZ_CP159837.1"/>
</dbReference>
<dbReference type="Pfam" id="PF00400">
    <property type="entry name" value="WD40"/>
    <property type="match status" value="13"/>
</dbReference>
<feature type="repeat" description="WD" evidence="3">
    <location>
        <begin position="1094"/>
        <end position="1135"/>
    </location>
</feature>
<dbReference type="Gene3D" id="2.130.10.10">
    <property type="entry name" value="YVTN repeat-like/Quinoprotein amine dehydrogenase"/>
    <property type="match status" value="7"/>
</dbReference>
<dbReference type="InterPro" id="IPR036322">
    <property type="entry name" value="WD40_repeat_dom_sf"/>
</dbReference>
<keyword evidence="1 3" id="KW-0853">WD repeat</keyword>
<dbReference type="Pfam" id="PF26355">
    <property type="entry name" value="HTH_VMAP-M9"/>
    <property type="match status" value="1"/>
</dbReference>
<evidence type="ECO:0000256" key="3">
    <source>
        <dbReference type="PROSITE-ProRule" id="PRU00221"/>
    </source>
</evidence>
<dbReference type="PROSITE" id="PS50082">
    <property type="entry name" value="WD_REPEATS_2"/>
    <property type="match status" value="13"/>
</dbReference>
<feature type="domain" description="vWA-MoxR associated protein N-terminal HTH" evidence="5">
    <location>
        <begin position="9"/>
        <end position="86"/>
    </location>
</feature>
<proteinExistence type="predicted"/>
<dbReference type="SUPFAM" id="SSF141571">
    <property type="entry name" value="Pentapeptide repeat-like"/>
    <property type="match status" value="1"/>
</dbReference>
<dbReference type="EMBL" id="CP159837">
    <property type="protein sequence ID" value="XCM38088.1"/>
    <property type="molecule type" value="Genomic_DNA"/>
</dbReference>
<dbReference type="InterPro" id="IPR001646">
    <property type="entry name" value="5peptide_repeat"/>
</dbReference>
<dbReference type="PANTHER" id="PTHR19848">
    <property type="entry name" value="WD40 REPEAT PROTEIN"/>
    <property type="match status" value="1"/>
</dbReference>
<dbReference type="InterPro" id="IPR019775">
    <property type="entry name" value="WD40_repeat_CS"/>
</dbReference>
<feature type="repeat" description="WD" evidence="3">
    <location>
        <begin position="968"/>
        <end position="1009"/>
    </location>
</feature>
<dbReference type="InterPro" id="IPR001680">
    <property type="entry name" value="WD40_rpt"/>
</dbReference>
<gene>
    <name evidence="6" type="ORF">ABWT76_000913</name>
</gene>
<evidence type="ECO:0000256" key="1">
    <source>
        <dbReference type="ARBA" id="ARBA00022574"/>
    </source>
</evidence>
<organism evidence="6">
    <name type="scientific">Planktothricoides raciborskii GIHE-MW2</name>
    <dbReference type="NCBI Taxonomy" id="2792601"/>
    <lineage>
        <taxon>Bacteria</taxon>
        <taxon>Bacillati</taxon>
        <taxon>Cyanobacteriota</taxon>
        <taxon>Cyanophyceae</taxon>
        <taxon>Oscillatoriophycideae</taxon>
        <taxon>Oscillatoriales</taxon>
        <taxon>Oscillatoriaceae</taxon>
        <taxon>Planktothricoides</taxon>
    </lineage>
</organism>
<dbReference type="PRINTS" id="PR00320">
    <property type="entry name" value="GPROTEINBRPT"/>
</dbReference>
<evidence type="ECO:0000256" key="2">
    <source>
        <dbReference type="ARBA" id="ARBA00022737"/>
    </source>
</evidence>
<feature type="repeat" description="WD" evidence="3">
    <location>
        <begin position="1052"/>
        <end position="1093"/>
    </location>
</feature>
<dbReference type="PANTHER" id="PTHR19848:SF8">
    <property type="entry name" value="F-BOX AND WD REPEAT DOMAIN CONTAINING 7"/>
    <property type="match status" value="1"/>
</dbReference>
<dbReference type="AlphaFoldDB" id="A0AAU8JJ47"/>
<dbReference type="InterPro" id="IPR015943">
    <property type="entry name" value="WD40/YVTN_repeat-like_dom_sf"/>
</dbReference>
<dbReference type="PROSITE" id="PS50294">
    <property type="entry name" value="WD_REPEATS_REGION"/>
    <property type="match status" value="13"/>
</dbReference>
<dbReference type="Gene3D" id="3.40.50.300">
    <property type="entry name" value="P-loop containing nucleotide triphosphate hydrolases"/>
    <property type="match status" value="1"/>
</dbReference>
<dbReference type="InterPro" id="IPR020472">
    <property type="entry name" value="WD40_PAC1"/>
</dbReference>
<evidence type="ECO:0000259" key="5">
    <source>
        <dbReference type="Pfam" id="PF26355"/>
    </source>
</evidence>
<dbReference type="InterPro" id="IPR002182">
    <property type="entry name" value="NB-ARC"/>
</dbReference>
<protein>
    <submittedName>
        <fullName evidence="6">NB-ARC domain-containing protein</fullName>
    </submittedName>
</protein>
<feature type="repeat" description="WD" evidence="3">
    <location>
        <begin position="712"/>
        <end position="753"/>
    </location>
</feature>
<dbReference type="SUPFAM" id="SSF52540">
    <property type="entry name" value="P-loop containing nucleoside triphosphate hydrolases"/>
    <property type="match status" value="1"/>
</dbReference>
<reference evidence="6" key="1">
    <citation type="submission" date="2024-07" db="EMBL/GenBank/DDBJ databases">
        <authorList>
            <person name="Kim Y.J."/>
            <person name="Jeong J.Y."/>
        </authorList>
    </citation>
    <scope>NUCLEOTIDE SEQUENCE</scope>
    <source>
        <strain evidence="6">GIHE-MW2</strain>
    </source>
</reference>
<dbReference type="InterPro" id="IPR027417">
    <property type="entry name" value="P-loop_NTPase"/>
</dbReference>
<feature type="repeat" description="WD" evidence="3">
    <location>
        <begin position="838"/>
        <end position="879"/>
    </location>
</feature>
<dbReference type="GO" id="GO:0043531">
    <property type="term" value="F:ADP binding"/>
    <property type="evidence" value="ECO:0007669"/>
    <property type="project" value="InterPro"/>
</dbReference>
<dbReference type="Pfam" id="PF00931">
    <property type="entry name" value="NB-ARC"/>
    <property type="match status" value="1"/>
</dbReference>
<feature type="repeat" description="WD" evidence="3">
    <location>
        <begin position="670"/>
        <end position="711"/>
    </location>
</feature>
<name>A0AAU8JJ47_9CYAN</name>
<feature type="repeat" description="WD" evidence="3">
    <location>
        <begin position="796"/>
        <end position="837"/>
    </location>
</feature>
<feature type="repeat" description="WD" evidence="3">
    <location>
        <begin position="628"/>
        <end position="669"/>
    </location>
</feature>
<accession>A0AAU8JJ47</accession>
<dbReference type="InterPro" id="IPR058651">
    <property type="entry name" value="HTH_VMAP-M9"/>
</dbReference>
<dbReference type="PROSITE" id="PS00678">
    <property type="entry name" value="WD_REPEATS_1"/>
    <property type="match status" value="10"/>
</dbReference>
<feature type="repeat" description="WD" evidence="3">
    <location>
        <begin position="1010"/>
        <end position="1051"/>
    </location>
</feature>
<dbReference type="Pfam" id="PF00805">
    <property type="entry name" value="Pentapeptide"/>
    <property type="match status" value="1"/>
</dbReference>
<feature type="repeat" description="WD" evidence="3">
    <location>
        <begin position="922"/>
        <end position="963"/>
    </location>
</feature>
<keyword evidence="2" id="KW-0677">Repeat</keyword>
<dbReference type="PRINTS" id="PR00364">
    <property type="entry name" value="DISEASERSIST"/>
</dbReference>
<dbReference type="SUPFAM" id="SSF50978">
    <property type="entry name" value="WD40 repeat-like"/>
    <property type="match status" value="2"/>
</dbReference>
<sequence length="1219" mass="136553">MDTAMDKAMDTESIVQRVNQIVAQKTGTSLKDIQIHILRGSLNQEGYVKMAHQLNRNEASIKKQASSLWQLLSQVFGEKVTKTRLEALRRSVLPGAIAFGEKLQFSGHIDWADAPDVQHFLGRKKDLTTLQQWIKRDRCRLIAIVGFPGKGKTSLAVKLAEELSLEFEGIIWRSLLNAPPLEEILRDWIQFISHQQTTTLPNSLTQQISLLISYLKQNRYLLILDNCESIVAPGTSAAKYKSGYENYHQILETIAKTNHQSCLILTSRVKISHLEALSGPNQPVRFLMLDGLTVADGKKLFKQKGEFSATDTEWETLINFYQGNPLGLKLTASHIQNLFGSNVREFLEIGNFCFQDIRDLLDWHFQVSSGEENQLLFWLAIHREPVSLCQLKDNLVGGISQQQLSNRLASLQRRMLLENIENIEDSQNIANSDRQQPDKQQRFTLQPALMEYVTEKFIEIVTEEIISGEFNLFITHGLRLAKSKDYIQSSQVRVIINPLIEALLEKWQISAIDLQNYLKKLVNHSQQKYAFTPGYIGGNLIHLLCQLNTNLQGYDFSQLAIWQTNLQGINLQDVNFSYCQFKNTIFTRCFGGIHSLVFSPDGEILAIGDSQGIIRLLNIQTGKIIGTFGKHKWWVFSLDFSPDGKKLVSSSLDQTVKIWDVPTGQLLHNLEGHTEWIWSVAFSPTEAIVASGCNDKTIKIWDANRGELLRTIAGHEGWVLGVAFTPNGQILASGSFDKTIKLWDVKTGELRQTIAGSDDAVWCVDFSPDGKKLASCGYEKVVRIWDIKTGKCEKILSGHEKENKVLAWSHDGKTLATGGFDAKVKFWSMPTGKCQATSQQYKTGIRTLAFSPDNRTVASGDNDQLIKIWDSQTGKCVQTLQGHTNWIWCLALSPDGEILASSHLDHKVRLWNAKTGDCLKTLSGHTAWVWSVAFSPDGKTVASSSDDETIRLWDIETGNNTQILTYETEKYQGGIWTIAFSYDGSYLASGGQDSTIKVWNLKTAKLTGVLAGHKAWIWNLAFHPRANILASGSNDHTVKIWNIKTGECCQTLAGHENNIRAVAFSDDGRFLTSGSEDKVVKIWDLHLGDCLHSLFGHEGLILSVDWSKDGQVFGSGSDDCTIRLWQVKTGDCLHTLREHQDTVTSVMFHRHLHQVMTGSSDGTMKFWDLVTGHCLRSVTIPNIYLNMNIGQAEGLIDAEKENLKALGAIDCPGGFEQSV</sequence>
<feature type="domain" description="NB-ARC" evidence="4">
    <location>
        <begin position="125"/>
        <end position="226"/>
    </location>
</feature>